<reference evidence="2 3" key="1">
    <citation type="journal article" date="2011" name="Stand. Genomic Sci.">
        <title>Non-contiguous finished genome sequence of Bacteroides coprosuis type strain (PC139).</title>
        <authorList>
            <person name="Land M."/>
            <person name="Held B."/>
            <person name="Gronow S."/>
            <person name="Abt B."/>
            <person name="Lucas S."/>
            <person name="Del Rio T.G."/>
            <person name="Nolan M."/>
            <person name="Tice H."/>
            <person name="Cheng J.F."/>
            <person name="Pitluck S."/>
            <person name="Liolios K."/>
            <person name="Pagani I."/>
            <person name="Ivanova N."/>
            <person name="Mavromatis K."/>
            <person name="Mikhailova N."/>
            <person name="Pati A."/>
            <person name="Tapia R."/>
            <person name="Han C."/>
            <person name="Goodwin L."/>
            <person name="Chen A."/>
            <person name="Palaniappan K."/>
            <person name="Hauser L."/>
            <person name="Brambilla E.M."/>
            <person name="Rohde M."/>
            <person name="Goker M."/>
            <person name="Detter J.C."/>
            <person name="Woyke T."/>
            <person name="Bristow J."/>
            <person name="Eisen J.A."/>
            <person name="Markowitz V."/>
            <person name="Hugenholtz P."/>
            <person name="Kyrpides N.C."/>
            <person name="Klenk H.P."/>
            <person name="Lapidus A."/>
        </authorList>
    </citation>
    <scope>NUCLEOTIDE SEQUENCE</scope>
    <source>
        <strain evidence="2 3">DSM 18011</strain>
    </source>
</reference>
<keyword evidence="1" id="KW-0472">Membrane</keyword>
<dbReference type="OrthoDB" id="981124at2"/>
<keyword evidence="1" id="KW-0812">Transmembrane</keyword>
<keyword evidence="1" id="KW-1133">Transmembrane helix</keyword>
<name>F3ZRW6_9BACE</name>
<dbReference type="EMBL" id="CM001167">
    <property type="protein sequence ID" value="EGJ70772.1"/>
    <property type="molecule type" value="Genomic_DNA"/>
</dbReference>
<dbReference type="AlphaFoldDB" id="F3ZRW6"/>
<dbReference type="Proteomes" id="UP000018439">
    <property type="component" value="Chromosome"/>
</dbReference>
<dbReference type="InterPro" id="IPR010994">
    <property type="entry name" value="RuvA_2-like"/>
</dbReference>
<dbReference type="GO" id="GO:0015627">
    <property type="term" value="C:type II protein secretion system complex"/>
    <property type="evidence" value="ECO:0007669"/>
    <property type="project" value="TreeGrafter"/>
</dbReference>
<proteinExistence type="predicted"/>
<dbReference type="Gene3D" id="1.10.150.280">
    <property type="entry name" value="AF1531-like domain"/>
    <property type="match status" value="1"/>
</dbReference>
<dbReference type="STRING" id="679937.Bcop_0554"/>
<dbReference type="InterPro" id="IPR051675">
    <property type="entry name" value="Endo/Exo/Phosphatase_dom_1"/>
</dbReference>
<protein>
    <recommendedName>
        <fullName evidence="4">Competence protein ComEA helix-hairpin-helix repeat protein</fullName>
    </recommendedName>
</protein>
<dbReference type="PANTHER" id="PTHR21180:SF32">
    <property type="entry name" value="ENDONUCLEASE_EXONUCLEASE_PHOSPHATASE FAMILY DOMAIN-CONTAINING PROTEIN 1"/>
    <property type="match status" value="1"/>
</dbReference>
<dbReference type="Gene3D" id="1.10.150.310">
    <property type="entry name" value="Tex RuvX-like domain-like"/>
    <property type="match status" value="1"/>
</dbReference>
<feature type="transmembrane region" description="Helical" evidence="1">
    <location>
        <begin position="15"/>
        <end position="34"/>
    </location>
</feature>
<dbReference type="PANTHER" id="PTHR21180">
    <property type="entry name" value="ENDONUCLEASE/EXONUCLEASE/PHOSPHATASE FAMILY DOMAIN-CONTAINING PROTEIN 1"/>
    <property type="match status" value="1"/>
</dbReference>
<dbReference type="SUPFAM" id="SSF47781">
    <property type="entry name" value="RuvA domain 2-like"/>
    <property type="match status" value="3"/>
</dbReference>
<organism evidence="2 3">
    <name type="scientific">Bacteroides coprosuis DSM 18011</name>
    <dbReference type="NCBI Taxonomy" id="679937"/>
    <lineage>
        <taxon>Bacteria</taxon>
        <taxon>Pseudomonadati</taxon>
        <taxon>Bacteroidota</taxon>
        <taxon>Bacteroidia</taxon>
        <taxon>Bacteroidales</taxon>
        <taxon>Bacteroidaceae</taxon>
        <taxon>Bacteroides</taxon>
    </lineage>
</organism>
<dbReference type="HOGENOM" id="CLU_077104_0_0_10"/>
<keyword evidence="3" id="KW-1185">Reference proteome</keyword>
<evidence type="ECO:0000313" key="2">
    <source>
        <dbReference type="EMBL" id="EGJ70772.1"/>
    </source>
</evidence>
<dbReference type="eggNOG" id="COG1555">
    <property type="taxonomic scope" value="Bacteria"/>
</dbReference>
<dbReference type="GO" id="GO:0015628">
    <property type="term" value="P:protein secretion by the type II secretion system"/>
    <property type="evidence" value="ECO:0007669"/>
    <property type="project" value="TreeGrafter"/>
</dbReference>
<evidence type="ECO:0000313" key="3">
    <source>
        <dbReference type="Proteomes" id="UP000018439"/>
    </source>
</evidence>
<accession>F3ZRW6</accession>
<dbReference type="Pfam" id="PF12836">
    <property type="entry name" value="HHH_3"/>
    <property type="match status" value="2"/>
</dbReference>
<evidence type="ECO:0000256" key="1">
    <source>
        <dbReference type="SAM" id="Phobius"/>
    </source>
</evidence>
<sequence length="297" mass="34769">MQWKDLFYFSRKERIGLLVLVLLILIALFLLQYLPSLRISHRDPSLSQFQNEYETFVSKKNLEIDSIREAKVHLTLTKKFNPNKDSKEELINAGLSQAIAQNIINYRNKGGVYRKTTDLKKLFTINDTIYPQIEAFIVIADQQSQSYLMPQYNKTTHTPSKQIEKLQTGTIIALNSADTTLLKKIPGIGSYYAKKIVRYRDKLGGFYTIKQFKEIDLDVELFKTWFSIDPTEIIPLEINKLDFKSLLKHPYLNYEQVKAIFNLRRKQGEIKSIKQLQILEEFDAITIDRLRNYLSFN</sequence>
<evidence type="ECO:0008006" key="4">
    <source>
        <dbReference type="Google" id="ProtNLM"/>
    </source>
</evidence>
<gene>
    <name evidence="2" type="ORF">Bcop_0554</name>
</gene>